<dbReference type="CDD" id="cd07569">
    <property type="entry name" value="DCase"/>
    <property type="match status" value="1"/>
</dbReference>
<dbReference type="Gene3D" id="3.60.110.10">
    <property type="entry name" value="Carbon-nitrogen hydrolase"/>
    <property type="match status" value="1"/>
</dbReference>
<dbReference type="InterPro" id="IPR003010">
    <property type="entry name" value="C-N_Hydrolase"/>
</dbReference>
<organism evidence="3 4">
    <name type="scientific">Pararoseomonas baculiformis</name>
    <dbReference type="NCBI Taxonomy" id="2820812"/>
    <lineage>
        <taxon>Bacteria</taxon>
        <taxon>Pseudomonadati</taxon>
        <taxon>Pseudomonadota</taxon>
        <taxon>Alphaproteobacteria</taxon>
        <taxon>Acetobacterales</taxon>
        <taxon>Acetobacteraceae</taxon>
        <taxon>Pararoseomonas</taxon>
    </lineage>
</organism>
<feature type="domain" description="CN hydrolase" evidence="2">
    <location>
        <begin position="5"/>
        <end position="278"/>
    </location>
</feature>
<comment type="caution">
    <text evidence="3">The sequence shown here is derived from an EMBL/GenBank/DDBJ whole genome shotgun (WGS) entry which is preliminary data.</text>
</comment>
<gene>
    <name evidence="3" type="ORF">J8J14_20160</name>
</gene>
<keyword evidence="1 3" id="KW-0378">Hydrolase</keyword>
<accession>A0ABS4AJQ8</accession>
<evidence type="ECO:0000313" key="3">
    <source>
        <dbReference type="EMBL" id="MBP0447094.1"/>
    </source>
</evidence>
<keyword evidence="4" id="KW-1185">Reference proteome</keyword>
<dbReference type="Proteomes" id="UP000681594">
    <property type="component" value="Unassembled WGS sequence"/>
</dbReference>
<evidence type="ECO:0000259" key="2">
    <source>
        <dbReference type="PROSITE" id="PS50263"/>
    </source>
</evidence>
<dbReference type="GO" id="GO:0016787">
    <property type="term" value="F:hydrolase activity"/>
    <property type="evidence" value="ECO:0007669"/>
    <property type="project" value="UniProtKB-KW"/>
</dbReference>
<reference evidence="3 4" key="1">
    <citation type="submission" date="2021-03" db="EMBL/GenBank/DDBJ databases">
        <authorList>
            <person name="So Y."/>
        </authorList>
    </citation>
    <scope>NUCLEOTIDE SEQUENCE [LARGE SCALE GENOMIC DNA]</scope>
    <source>
        <strain evidence="3 4">SSH11</strain>
    </source>
</reference>
<sequence>MPRILRLAAAQMGPNQRADSRESILARMIALLEEAAGKGAKLVVFPELAFTTFFPRWLIEGEELDQYYEAAMPNPQVQPLFDRARELGVGFYVGYAERTADGKRFNSAITTGPDGSIVGKYRKVHLPGSVEPRVGDRFQQLEKRYFEYGDLGFPAFRGPAEWGAPVMGMLVCNDRRWPEAWRVYGLQGVELMVMGYNSAAYDPNGGTTENEAIRTFHSTLAAQSNAYMNATWAVSVAKAGNEDGSGLIGGSVIVDPNGVVVAQAQTLGDEVLVADCDLDQVRQGKEKMFNFAAHRRPEHYRRITEQVGAEPPA</sequence>
<evidence type="ECO:0000256" key="1">
    <source>
        <dbReference type="ARBA" id="ARBA00022801"/>
    </source>
</evidence>
<proteinExistence type="predicted"/>
<dbReference type="PANTHER" id="PTHR43674">
    <property type="entry name" value="NITRILASE C965.09-RELATED"/>
    <property type="match status" value="1"/>
</dbReference>
<dbReference type="RefSeq" id="WP_209381361.1">
    <property type="nucleotide sequence ID" value="NZ_JAGIZB010000025.1"/>
</dbReference>
<dbReference type="PANTHER" id="PTHR43674:SF12">
    <property type="entry name" value="NITRILASE C965.09-RELATED"/>
    <property type="match status" value="1"/>
</dbReference>
<dbReference type="PROSITE" id="PS50263">
    <property type="entry name" value="CN_HYDROLASE"/>
    <property type="match status" value="1"/>
</dbReference>
<dbReference type="SUPFAM" id="SSF56317">
    <property type="entry name" value="Carbon-nitrogen hydrolase"/>
    <property type="match status" value="1"/>
</dbReference>
<evidence type="ECO:0000313" key="4">
    <source>
        <dbReference type="Proteomes" id="UP000681594"/>
    </source>
</evidence>
<dbReference type="EMBL" id="JAGIZB010000025">
    <property type="protein sequence ID" value="MBP0447094.1"/>
    <property type="molecule type" value="Genomic_DNA"/>
</dbReference>
<name>A0ABS4AJQ8_9PROT</name>
<dbReference type="InterPro" id="IPR050345">
    <property type="entry name" value="Aliph_Amidase/BUP"/>
</dbReference>
<dbReference type="InterPro" id="IPR036526">
    <property type="entry name" value="C-N_Hydrolase_sf"/>
</dbReference>
<dbReference type="Pfam" id="PF00795">
    <property type="entry name" value="CN_hydrolase"/>
    <property type="match status" value="1"/>
</dbReference>
<protein>
    <submittedName>
        <fullName evidence="3">N-carbamoyl-D-amino-acid hydrolase</fullName>
    </submittedName>
</protein>